<gene>
    <name evidence="3" type="ORF">CANCADRAFT_92605</name>
</gene>
<feature type="domain" description="Inositol polyphosphate-related phosphatase" evidence="2">
    <location>
        <begin position="583"/>
        <end position="925"/>
    </location>
</feature>
<dbReference type="Proteomes" id="UP000095023">
    <property type="component" value="Unassembled WGS sequence"/>
</dbReference>
<dbReference type="InterPro" id="IPR000300">
    <property type="entry name" value="IPPc"/>
</dbReference>
<accession>A0A1E4TLY1</accession>
<dbReference type="Gene3D" id="3.60.10.10">
    <property type="entry name" value="Endonuclease/exonuclease/phosphatase"/>
    <property type="match status" value="1"/>
</dbReference>
<dbReference type="Gene3D" id="2.130.10.10">
    <property type="entry name" value="YVTN repeat-like/Quinoprotein amine dehydrogenase"/>
    <property type="match status" value="1"/>
</dbReference>
<feature type="region of interest" description="Disordered" evidence="1">
    <location>
        <begin position="50"/>
        <end position="145"/>
    </location>
</feature>
<dbReference type="InterPro" id="IPR036691">
    <property type="entry name" value="Endo/exonu/phosph_ase_sf"/>
</dbReference>
<reference evidence="4" key="1">
    <citation type="submission" date="2016-02" db="EMBL/GenBank/DDBJ databases">
        <title>Comparative genomics of biotechnologically important yeasts.</title>
        <authorList>
            <consortium name="DOE Joint Genome Institute"/>
            <person name="Riley R."/>
            <person name="Haridas S."/>
            <person name="Wolfe K.H."/>
            <person name="Lopes M.R."/>
            <person name="Hittinger C.T."/>
            <person name="Goker M."/>
            <person name="Salamov A."/>
            <person name="Wisecaver J."/>
            <person name="Long T.M."/>
            <person name="Aerts A.L."/>
            <person name="Barry K."/>
            <person name="Choi C."/>
            <person name="Clum A."/>
            <person name="Coughlan A.Y."/>
            <person name="Deshpande S."/>
            <person name="Douglass A.P."/>
            <person name="Hanson S.J."/>
            <person name="Klenk H.-P."/>
            <person name="Labutti K."/>
            <person name="Lapidus A."/>
            <person name="Lindquist E."/>
            <person name="Lipzen A."/>
            <person name="Meier-Kolthoff J.P."/>
            <person name="Ohm R.A."/>
            <person name="Otillar R.P."/>
            <person name="Pangilinan J."/>
            <person name="Peng Y."/>
            <person name="Rokas A."/>
            <person name="Rosa C.A."/>
            <person name="Scheuner C."/>
            <person name="Sibirny A.A."/>
            <person name="Slot J.C."/>
            <person name="Stielow J.B."/>
            <person name="Sun H."/>
            <person name="Kurtzman C.P."/>
            <person name="Blackwell M."/>
            <person name="Jeffries T.W."/>
            <person name="Grigoriev I.V."/>
        </authorList>
    </citation>
    <scope>NUCLEOTIDE SEQUENCE [LARGE SCALE GENOMIC DNA]</scope>
    <source>
        <strain evidence="4">NRRL Y-17796</strain>
    </source>
</reference>
<evidence type="ECO:0000313" key="4">
    <source>
        <dbReference type="Proteomes" id="UP000095023"/>
    </source>
</evidence>
<evidence type="ECO:0000256" key="1">
    <source>
        <dbReference type="SAM" id="MobiDB-lite"/>
    </source>
</evidence>
<dbReference type="GO" id="GO:0046856">
    <property type="term" value="P:phosphatidylinositol dephosphorylation"/>
    <property type="evidence" value="ECO:0007669"/>
    <property type="project" value="InterPro"/>
</dbReference>
<dbReference type="InterPro" id="IPR015943">
    <property type="entry name" value="WD40/YVTN_repeat-like_dom_sf"/>
</dbReference>
<feature type="compositionally biased region" description="Polar residues" evidence="1">
    <location>
        <begin position="196"/>
        <end position="213"/>
    </location>
</feature>
<organism evidence="3 4">
    <name type="scientific">Tortispora caseinolytica NRRL Y-17796</name>
    <dbReference type="NCBI Taxonomy" id="767744"/>
    <lineage>
        <taxon>Eukaryota</taxon>
        <taxon>Fungi</taxon>
        <taxon>Dikarya</taxon>
        <taxon>Ascomycota</taxon>
        <taxon>Saccharomycotina</taxon>
        <taxon>Trigonopsidomycetes</taxon>
        <taxon>Trigonopsidales</taxon>
        <taxon>Trigonopsidaceae</taxon>
        <taxon>Tortispora</taxon>
    </lineage>
</organism>
<keyword evidence="4" id="KW-1185">Reference proteome</keyword>
<dbReference type="InterPro" id="IPR046985">
    <property type="entry name" value="IP5"/>
</dbReference>
<name>A0A1E4TLY1_9ASCO</name>
<dbReference type="SMART" id="SM00128">
    <property type="entry name" value="IPPc"/>
    <property type="match status" value="1"/>
</dbReference>
<dbReference type="PANTHER" id="PTHR11200">
    <property type="entry name" value="INOSITOL 5-PHOSPHATASE"/>
    <property type="match status" value="1"/>
</dbReference>
<feature type="compositionally biased region" description="Low complexity" evidence="1">
    <location>
        <begin position="91"/>
        <end position="102"/>
    </location>
</feature>
<dbReference type="PANTHER" id="PTHR11200:SF240">
    <property type="entry name" value="INOSITOL POLYPHOSPHATE 5-PHOSPHATASE C9G1.10C-RELATED"/>
    <property type="match status" value="1"/>
</dbReference>
<dbReference type="SUPFAM" id="SSF50978">
    <property type="entry name" value="WD40 repeat-like"/>
    <property type="match status" value="1"/>
</dbReference>
<protein>
    <recommendedName>
        <fullName evidence="2">Inositol polyphosphate-related phosphatase domain-containing protein</fullName>
    </recommendedName>
</protein>
<evidence type="ECO:0000259" key="2">
    <source>
        <dbReference type="SMART" id="SM00128"/>
    </source>
</evidence>
<feature type="region of interest" description="Disordered" evidence="1">
    <location>
        <begin position="162"/>
        <end position="237"/>
    </location>
</feature>
<proteinExistence type="predicted"/>
<dbReference type="OrthoDB" id="2248459at2759"/>
<feature type="compositionally biased region" description="Polar residues" evidence="1">
    <location>
        <begin position="61"/>
        <end position="74"/>
    </location>
</feature>
<dbReference type="SUPFAM" id="SSF56219">
    <property type="entry name" value="DNase I-like"/>
    <property type="match status" value="1"/>
</dbReference>
<dbReference type="GO" id="GO:0004439">
    <property type="term" value="F:phosphatidylinositol-4,5-bisphosphate 5-phosphatase activity"/>
    <property type="evidence" value="ECO:0007669"/>
    <property type="project" value="TreeGrafter"/>
</dbReference>
<dbReference type="InterPro" id="IPR036322">
    <property type="entry name" value="WD40_repeat_dom_sf"/>
</dbReference>
<dbReference type="Pfam" id="PF22669">
    <property type="entry name" value="Exo_endo_phos2"/>
    <property type="match status" value="1"/>
</dbReference>
<sequence>MTNSSAADPKRSPLKPPKPPKPLHLTAPPISLPAHSDSSLIIDSAADLAVPEPHACPPRPFSSSYSVLQPSSMPIPSLARSSTSPAPPPSRGSRSVGSRSVSPVPPPPIRPGSLPRTASPLDAVIVAAGTPPPLPSRPTSALFESKKDAAVRRGLELKSVDISKFDPPPKRAFSLTRKPTYPADKPPPPQLQPQLHSKTQPRSHSQSQLQTKPATAPALEPGSFPTPPSGCNTLPHDPDTIPRTFPTIRSTGTPVPYFNARVRNVYTKDARVIACNNRKLYVMGNMLTVTDLVSGRHIYTYGTEETRFTAIGFCGTETWIGTKEGALKVLDHHGNLVETRKRCHSASVHAIYSLDNSMWTLDAEGRLKIWSADETEGSSFPTLQHSPGTYKVLPHFSAALLVNKELWVARKDIISVYTPLADTFQKCQFHIRSDDRIGAVTCAAVIEGKSSDVYIGHTSGHVSVFCSKTYQCKKTVFVSIHRILAMCAVQSTIWLVLSSGRVQVYDPEGENWTMLRDWKEFSGNTTYLLQTRIVSDHSRIEHYELPVALLGPDHQVRIWNGVLKDDAVNRCAITKHDEYCTFDSITVFACTWNAGDAKAAAASSSDRREFAEMLQTAKGCDILFFGFQELIDLGNKQMAAKSMFRSKRSRKVDQGNSALAIEYKEWLDTLTTLVDKELVGDTYTMVYSDGMMGLFSVVFVKNQRMMNIHSVRASLVKTGLGGLHGNKGALVVRFRYDDTPVCFVNCHLAAGQTSVIQRNDDFVTILESKLTAVESEEARAIQLFANNGNGSLILDHEVCFVLGDMNYRIGLPRGDVMRLLSADNLDKLLKSDQLRQELNRNPDMKLRLFNEKEIAFMPTYKYDVGTNNYDSSSKMRVPAWCDRIFYRAGNERTSIEALDYRRHEITLSDHRPVTGIYKVRVKDVDEDKFAQVVSRCRDEWKLRFAERYLNESD</sequence>
<evidence type="ECO:0000313" key="3">
    <source>
        <dbReference type="EMBL" id="ODV92761.1"/>
    </source>
</evidence>
<dbReference type="EMBL" id="KV453841">
    <property type="protein sequence ID" value="ODV92761.1"/>
    <property type="molecule type" value="Genomic_DNA"/>
</dbReference>
<feature type="region of interest" description="Disordered" evidence="1">
    <location>
        <begin position="1"/>
        <end position="38"/>
    </location>
</feature>
<dbReference type="AlphaFoldDB" id="A0A1E4TLY1"/>